<dbReference type="OrthoDB" id="1912442at2"/>
<protein>
    <submittedName>
        <fullName evidence="1">Uncharacterized protein</fullName>
    </submittedName>
</protein>
<dbReference type="Proteomes" id="UP000216024">
    <property type="component" value="Unassembled WGS sequence"/>
</dbReference>
<gene>
    <name evidence="1" type="ORF">CCE28_12950</name>
</gene>
<organism evidence="1 2">
    <name type="scientific">Anaeromicrobium sediminis</name>
    <dbReference type="NCBI Taxonomy" id="1478221"/>
    <lineage>
        <taxon>Bacteria</taxon>
        <taxon>Bacillati</taxon>
        <taxon>Bacillota</taxon>
        <taxon>Clostridia</taxon>
        <taxon>Peptostreptococcales</taxon>
        <taxon>Thermotaleaceae</taxon>
        <taxon>Anaeromicrobium</taxon>
    </lineage>
</organism>
<dbReference type="Pfam" id="PF14879">
    <property type="entry name" value="DUF4489"/>
    <property type="match status" value="6"/>
</dbReference>
<dbReference type="InterPro" id="IPR027972">
    <property type="entry name" value="DUF4489"/>
</dbReference>
<evidence type="ECO:0000313" key="2">
    <source>
        <dbReference type="Proteomes" id="UP000216024"/>
    </source>
</evidence>
<dbReference type="EMBL" id="NIBG01000011">
    <property type="protein sequence ID" value="PAB58799.1"/>
    <property type="molecule type" value="Genomic_DNA"/>
</dbReference>
<keyword evidence="2" id="KW-1185">Reference proteome</keyword>
<proteinExistence type="predicted"/>
<dbReference type="RefSeq" id="WP_095134153.1">
    <property type="nucleotide sequence ID" value="NZ_NIBG01000011.1"/>
</dbReference>
<comment type="caution">
    <text evidence="1">The sequence shown here is derived from an EMBL/GenBank/DDBJ whole genome shotgun (WGS) entry which is preliminary data.</text>
</comment>
<accession>A0A267MGV4</accession>
<sequence>MTYNHTYQDYKACELDRNLAKCKLKHSKPRKILLECGEGTGSRTFASSNEVPFQLAHVTLDTTCLDESQILIKFSSLVKMERLIDGATVRLKYELFKVCDHKEPKSLGIWMFEETDVTVDTFEVQEEAFSFIFCDCITCLGCSDYFVAVTPIEIDGATATISNGRMAALSQSLCDSLEKYDKIFDSKHHSTKFIGKHPKPKDILIECGEGNGSVILREESEVEPPFQIAHVTLDTACLSKAKVLIEFSSMIKIDRLVEDIRLQFELFRVCGDGEAVSRGIWTFERTDVSASVELEKVFDFTFCECEVPRGCLEYFVKVTPLKIDISGNSADVVVDNARMVALAQSSRGLDDCITINRKDNCIDCVPKHPIAKKIVLECGEGTGSRTFTSSNEPAFQLAKVTIDTTSLCKPMVNIEFSSIVSFDSLINFSDARLRYELLRVCDNKRPISLGVWVSERILRTSGELGKSTNIFNFTFCDCITCPGCCDYFVTVTPIQITEGSVTATVSNGRMAALAQERYNNKGWVKNNHYKSPVNCTNWKPKPTKMKKVLLECGDGTGSKTFTSSDEASFQLAHVTLDTICLDKPEVLIKFSSIVCMLNLSTSSQEPGTVRLQYDLFRVCEDEEPKSLGTWIFDEVNVRSGAFDRQEESFSFIFCDRIACPGCCEYFVTVTPIEIDNATATVSNGRMAALSQPLWASAENEHKNFHSKKDILLECGQGNGSVVFRRDTESLIELDPPVEIAHVTIDTTYLTKPKALIEFSSMIKVDDGVDDIRLQFELFRVCGDGEPLSRGIWNFERTDVNEFIELNKVFDFTFCECEVPSGCCEYFVTVTPLEINIDIVGADIVVDNARMVALVQTSGNYDDCRIFNGKSDYIHCVPKYPTAKKIVLECGEGTGSRTFTSANDPAFQLAHVNIDITCLCNPMVNIEFSSIVSFEGSGDGRLRYELFRVCDNKEPTSLGIWVSERIGISFFDRTTNIFNFTFCDCITCPGCCDYLVIVTPIRISAELTATVSNARIAALAQGK</sequence>
<evidence type="ECO:0000313" key="1">
    <source>
        <dbReference type="EMBL" id="PAB58799.1"/>
    </source>
</evidence>
<name>A0A267MGV4_9FIRM</name>
<reference evidence="1 2" key="1">
    <citation type="submission" date="2017-06" db="EMBL/GenBank/DDBJ databases">
        <title>Draft genome sequence of anaerobic fermentative bacterium Anaeromicrobium sediminis DY2726D isolated from West Pacific Ocean sediments.</title>
        <authorList>
            <person name="Zeng X."/>
        </authorList>
    </citation>
    <scope>NUCLEOTIDE SEQUENCE [LARGE SCALE GENOMIC DNA]</scope>
    <source>
        <strain evidence="1 2">DY2726D</strain>
    </source>
</reference>
<dbReference type="AlphaFoldDB" id="A0A267MGV4"/>